<dbReference type="OrthoDB" id="9763887at2"/>
<dbReference type="NCBIfam" id="NF004490">
    <property type="entry name" value="PRK05820.1"/>
    <property type="match status" value="1"/>
</dbReference>
<keyword evidence="4 7" id="KW-0328">Glycosyltransferase</keyword>
<evidence type="ECO:0000256" key="1">
    <source>
        <dbReference type="ARBA" id="ARBA00006915"/>
    </source>
</evidence>
<dbReference type="Gene3D" id="3.90.1170.30">
    <property type="entry name" value="Pyrimidine nucleoside phosphorylase-like, C-terminal domain"/>
    <property type="match status" value="1"/>
</dbReference>
<keyword evidence="5 7" id="KW-0808">Transferase</keyword>
<organism evidence="9 10">
    <name type="scientific">Methylorubrum populi</name>
    <dbReference type="NCBI Taxonomy" id="223967"/>
    <lineage>
        <taxon>Bacteria</taxon>
        <taxon>Pseudomonadati</taxon>
        <taxon>Pseudomonadota</taxon>
        <taxon>Alphaproteobacteria</taxon>
        <taxon>Hyphomicrobiales</taxon>
        <taxon>Methylobacteriaceae</taxon>
        <taxon>Methylorubrum</taxon>
    </lineage>
</organism>
<protein>
    <recommendedName>
        <fullName evidence="3 7">Thymidine phosphorylase</fullName>
        <ecNumber evidence="3 7">2.4.2.4</ecNumber>
    </recommendedName>
    <alternativeName>
        <fullName evidence="7">TdRPase</fullName>
    </alternativeName>
</protein>
<gene>
    <name evidence="7" type="primary">deoA</name>
    <name evidence="9" type="ORF">MPPM_3257</name>
</gene>
<dbReference type="FunFam" id="3.40.1030.10:FF:000003">
    <property type="entry name" value="Pyrimidine-nucleoside phosphorylase"/>
    <property type="match status" value="1"/>
</dbReference>
<dbReference type="SUPFAM" id="SSF47648">
    <property type="entry name" value="Nucleoside phosphorylase/phosphoribosyltransferase N-terminal domain"/>
    <property type="match status" value="1"/>
</dbReference>
<dbReference type="Gene3D" id="1.20.970.10">
    <property type="entry name" value="Transferase, Pyrimidine Nucleoside Phosphorylase, Chain C"/>
    <property type="match status" value="1"/>
</dbReference>
<dbReference type="SUPFAM" id="SSF52418">
    <property type="entry name" value="Nucleoside phosphorylase/phosphoribosyltransferase catalytic domain"/>
    <property type="match status" value="1"/>
</dbReference>
<dbReference type="InterPro" id="IPR000312">
    <property type="entry name" value="Glycosyl_Trfase_fam3"/>
</dbReference>
<dbReference type="PANTHER" id="PTHR10515">
    <property type="entry name" value="THYMIDINE PHOSPHORYLASE"/>
    <property type="match status" value="1"/>
</dbReference>
<name>A0A161JMI6_9HYPH</name>
<evidence type="ECO:0000256" key="5">
    <source>
        <dbReference type="ARBA" id="ARBA00022679"/>
    </source>
</evidence>
<comment type="pathway">
    <text evidence="7">Pyrimidine metabolism; dTMP biosynthesis via salvage pathway; dTMP from thymine: step 1/2.</text>
</comment>
<dbReference type="InterPro" id="IPR013465">
    <property type="entry name" value="Thymidine_Pase"/>
</dbReference>
<dbReference type="PANTHER" id="PTHR10515:SF0">
    <property type="entry name" value="THYMIDINE PHOSPHORYLASE"/>
    <property type="match status" value="1"/>
</dbReference>
<evidence type="ECO:0000256" key="4">
    <source>
        <dbReference type="ARBA" id="ARBA00022676"/>
    </source>
</evidence>
<evidence type="ECO:0000256" key="3">
    <source>
        <dbReference type="ARBA" id="ARBA00011892"/>
    </source>
</evidence>
<reference evidence="9 10" key="1">
    <citation type="journal article" date="2016" name="Genome Announc.">
        <title>Complete Genome Sequence of Methylobacterium populi P-1M, Isolated from Pink-Pigmented Household Biofilm.</title>
        <authorList>
            <person name="Morohoshi T."/>
            <person name="Ikeda T."/>
        </authorList>
    </citation>
    <scope>NUCLEOTIDE SEQUENCE [LARGE SCALE GENOMIC DNA]</scope>
    <source>
        <strain evidence="9 10">P-1M</strain>
    </source>
</reference>
<dbReference type="GO" id="GO:0009032">
    <property type="term" value="F:thymidine phosphorylase activity"/>
    <property type="evidence" value="ECO:0007669"/>
    <property type="project" value="UniProtKB-UniRule"/>
</dbReference>
<proteinExistence type="inferred from homology"/>
<dbReference type="GO" id="GO:0004645">
    <property type="term" value="F:1,4-alpha-oligoglucan phosphorylase activity"/>
    <property type="evidence" value="ECO:0007669"/>
    <property type="project" value="InterPro"/>
</dbReference>
<dbReference type="EC" id="2.4.2.4" evidence="3 7"/>
<dbReference type="NCBIfam" id="TIGR02643">
    <property type="entry name" value="T_phosphoryl"/>
    <property type="match status" value="1"/>
</dbReference>
<evidence type="ECO:0000313" key="10">
    <source>
        <dbReference type="Proteomes" id="UP000218288"/>
    </source>
</evidence>
<dbReference type="InterPro" id="IPR036320">
    <property type="entry name" value="Glycosyl_Trfase_fam3_N_dom_sf"/>
</dbReference>
<comment type="similarity">
    <text evidence="1 7">Belongs to the thymidine/pyrimidine-nucleoside phosphorylase family.</text>
</comment>
<evidence type="ECO:0000256" key="6">
    <source>
        <dbReference type="ARBA" id="ARBA00048550"/>
    </source>
</evidence>
<dbReference type="RefSeq" id="WP_096485911.1">
    <property type="nucleotide sequence ID" value="NZ_AP014809.1"/>
</dbReference>
<dbReference type="NCBIfam" id="TIGR02644">
    <property type="entry name" value="Y_phosphoryl"/>
    <property type="match status" value="1"/>
</dbReference>
<dbReference type="InterPro" id="IPR013102">
    <property type="entry name" value="PYNP_C"/>
</dbReference>
<dbReference type="UniPathway" id="UPA00578">
    <property type="reaction ID" value="UER00638"/>
</dbReference>
<dbReference type="Proteomes" id="UP000218288">
    <property type="component" value="Chromosome"/>
</dbReference>
<dbReference type="InterPro" id="IPR036566">
    <property type="entry name" value="PYNP-like_C_sf"/>
</dbReference>
<dbReference type="GO" id="GO:0046104">
    <property type="term" value="P:thymidine metabolic process"/>
    <property type="evidence" value="ECO:0007669"/>
    <property type="project" value="UniProtKB-UniRule"/>
</dbReference>
<dbReference type="SUPFAM" id="SSF54680">
    <property type="entry name" value="Pyrimidine nucleoside phosphorylase C-terminal domain"/>
    <property type="match status" value="1"/>
</dbReference>
<evidence type="ECO:0000313" key="9">
    <source>
        <dbReference type="EMBL" id="BAU91862.1"/>
    </source>
</evidence>
<dbReference type="AlphaFoldDB" id="A0A161JMI6"/>
<dbReference type="InterPro" id="IPR000053">
    <property type="entry name" value="Thymidine/pyrmidine_PPase"/>
</dbReference>
<dbReference type="Pfam" id="PF07831">
    <property type="entry name" value="PYNP_C"/>
    <property type="match status" value="1"/>
</dbReference>
<sequence>MRIPQEIIRDKRDGRTLSEADIAGFIEGLTQDRVTEGQAAAFAMAVFFRGLCLDERVALTRAMTQSGTVLAWDLPGPVLDKHSTGGVGDTVSLPLAAMVAACGGFVPMISGRGLGHTGGTLDKLASIPGYDVAPGLDRFRRVTAEVGCAIIGQTADLAPADRRLYAIRDVTGTVESLDLITASILSKKLAAGLQGLVMDVKTGSGAFMAQRAEARALAESIVTVANAAGLRTRALVTDMDAPLASSAGNAVEVAYAVDYLTGRAREPRFHAVTLALAAEMLVIGGLAADVGEADGRLTAALESGRACEVFARMVTALGGPGDLVEAPDRYLKRAPVVRPVTAPGSGVVERVETRAIGLAAIGLGGGRTRPQDAIDSSVGFTGLVRPGDRLEKGDPIGMVHAADEASAARAESALRSAYRIGMVSPDACEPVMERLG</sequence>
<dbReference type="Gene3D" id="3.40.1030.10">
    <property type="entry name" value="Nucleoside phosphorylase/phosphoribosyltransferase catalytic domain"/>
    <property type="match status" value="1"/>
</dbReference>
<comment type="catalytic activity">
    <reaction evidence="6 7">
        <text>thymidine + phosphate = 2-deoxy-alpha-D-ribose 1-phosphate + thymine</text>
        <dbReference type="Rhea" id="RHEA:16037"/>
        <dbReference type="ChEBI" id="CHEBI:17748"/>
        <dbReference type="ChEBI" id="CHEBI:17821"/>
        <dbReference type="ChEBI" id="CHEBI:43474"/>
        <dbReference type="ChEBI" id="CHEBI:57259"/>
        <dbReference type="EC" id="2.4.2.4"/>
    </reaction>
</comment>
<dbReference type="InterPro" id="IPR017459">
    <property type="entry name" value="Glycosyl_Trfase_fam3_N_dom"/>
</dbReference>
<dbReference type="Pfam" id="PF00591">
    <property type="entry name" value="Glycos_transf_3"/>
    <property type="match status" value="1"/>
</dbReference>
<dbReference type="Pfam" id="PF02885">
    <property type="entry name" value="Glycos_trans_3N"/>
    <property type="match status" value="1"/>
</dbReference>
<dbReference type="SMART" id="SM00941">
    <property type="entry name" value="PYNP_C"/>
    <property type="match status" value="1"/>
</dbReference>
<feature type="domain" description="Pyrimidine nucleoside phosphorylase C-terminal" evidence="8">
    <location>
        <begin position="347"/>
        <end position="421"/>
    </location>
</feature>
<evidence type="ECO:0000256" key="7">
    <source>
        <dbReference type="HAMAP-Rule" id="MF_01628"/>
    </source>
</evidence>
<evidence type="ECO:0000259" key="8">
    <source>
        <dbReference type="SMART" id="SM00941"/>
    </source>
</evidence>
<dbReference type="GO" id="GO:0006206">
    <property type="term" value="P:pyrimidine nucleobase metabolic process"/>
    <property type="evidence" value="ECO:0007669"/>
    <property type="project" value="InterPro"/>
</dbReference>
<dbReference type="InterPro" id="IPR035902">
    <property type="entry name" value="Nuc_phospho_transferase"/>
</dbReference>
<evidence type="ECO:0000256" key="2">
    <source>
        <dbReference type="ARBA" id="ARBA00011738"/>
    </source>
</evidence>
<dbReference type="EMBL" id="AP014809">
    <property type="protein sequence ID" value="BAU91862.1"/>
    <property type="molecule type" value="Genomic_DNA"/>
</dbReference>
<accession>A0A161JMI6</accession>
<comment type="function">
    <text evidence="7">The enzymes which catalyze the reversible phosphorolysis of pyrimidine nucleosides are involved in the degradation of these compounds and in their utilization as carbon and energy sources, or in the rescue of pyrimidine bases for nucleotide synthesis.</text>
</comment>
<comment type="subunit">
    <text evidence="2 7">Homodimer.</text>
</comment>
<dbReference type="GO" id="GO:0005829">
    <property type="term" value="C:cytosol"/>
    <property type="evidence" value="ECO:0007669"/>
    <property type="project" value="TreeGrafter"/>
</dbReference>
<dbReference type="InterPro" id="IPR018090">
    <property type="entry name" value="Pyrmidine_PPas_bac/euk"/>
</dbReference>
<dbReference type="HAMAP" id="MF_01628">
    <property type="entry name" value="Thymid_phosp"/>
    <property type="match status" value="1"/>
</dbReference>
<dbReference type="PIRSF" id="PIRSF000478">
    <property type="entry name" value="TP_PyNP"/>
    <property type="match status" value="1"/>
</dbReference>